<dbReference type="Proteomes" id="UP000727407">
    <property type="component" value="Unassembled WGS sequence"/>
</dbReference>
<keyword evidence="2" id="KW-1185">Reference proteome</keyword>
<sequence length="136" mass="15091">PDPLQLQAWHGSAVGRAKPTAEEGQALVGLWWCQNVDTSTLNISQMLDSLMQEYTGKLLATSSCREQPPIHREFPVFGDSIETTDIAEKEQRGGILNNKNHRVTDRLRGTRSAVEQQHANCVIASVIHFVSLADVR</sequence>
<reference evidence="1" key="1">
    <citation type="submission" date="2020-07" db="EMBL/GenBank/DDBJ databases">
        <title>Clarias magur genome sequencing, assembly and annotation.</title>
        <authorList>
            <person name="Kushwaha B."/>
            <person name="Kumar R."/>
            <person name="Das P."/>
            <person name="Joshi C.G."/>
            <person name="Kumar D."/>
            <person name="Nagpure N.S."/>
            <person name="Pandey M."/>
            <person name="Agarwal S."/>
            <person name="Srivastava S."/>
            <person name="Singh M."/>
            <person name="Sahoo L."/>
            <person name="Jayasankar P."/>
            <person name="Meher P.K."/>
            <person name="Koringa P.G."/>
            <person name="Iquebal M.A."/>
            <person name="Das S.P."/>
            <person name="Bit A."/>
            <person name="Patnaik S."/>
            <person name="Patel N."/>
            <person name="Shah T.M."/>
            <person name="Hinsu A."/>
            <person name="Jena J.K."/>
        </authorList>
    </citation>
    <scope>NUCLEOTIDE SEQUENCE</scope>
    <source>
        <strain evidence="1">CIFAMagur01</strain>
        <tissue evidence="1">Testis</tissue>
    </source>
</reference>
<accession>A0A8J4WVP4</accession>
<name>A0A8J4WVP4_CLAMG</name>
<gene>
    <name evidence="1" type="primary">ifa-4</name>
    <name evidence="1" type="ORF">DAT39_016723</name>
</gene>
<feature type="non-terminal residue" evidence="1">
    <location>
        <position position="136"/>
    </location>
</feature>
<dbReference type="AlphaFoldDB" id="A0A8J4WVP4"/>
<protein>
    <submittedName>
        <fullName evidence="1">Intermediate filament protein ifa-4</fullName>
    </submittedName>
</protein>
<dbReference type="EMBL" id="QNUK01000425">
    <property type="protein sequence ID" value="KAF5893579.1"/>
    <property type="molecule type" value="Genomic_DNA"/>
</dbReference>
<comment type="caution">
    <text evidence="1">The sequence shown here is derived from an EMBL/GenBank/DDBJ whole genome shotgun (WGS) entry which is preliminary data.</text>
</comment>
<evidence type="ECO:0000313" key="1">
    <source>
        <dbReference type="EMBL" id="KAF5893579.1"/>
    </source>
</evidence>
<evidence type="ECO:0000313" key="2">
    <source>
        <dbReference type="Proteomes" id="UP000727407"/>
    </source>
</evidence>
<feature type="non-terminal residue" evidence="1">
    <location>
        <position position="1"/>
    </location>
</feature>
<proteinExistence type="predicted"/>
<organism evidence="1 2">
    <name type="scientific">Clarias magur</name>
    <name type="common">Asian catfish</name>
    <name type="synonym">Macropteronotus magur</name>
    <dbReference type="NCBI Taxonomy" id="1594786"/>
    <lineage>
        <taxon>Eukaryota</taxon>
        <taxon>Metazoa</taxon>
        <taxon>Chordata</taxon>
        <taxon>Craniata</taxon>
        <taxon>Vertebrata</taxon>
        <taxon>Euteleostomi</taxon>
        <taxon>Actinopterygii</taxon>
        <taxon>Neopterygii</taxon>
        <taxon>Teleostei</taxon>
        <taxon>Ostariophysi</taxon>
        <taxon>Siluriformes</taxon>
        <taxon>Clariidae</taxon>
        <taxon>Clarias</taxon>
    </lineage>
</organism>